<dbReference type="EMBL" id="BLIY01000022">
    <property type="protein sequence ID" value="GFE55517.1"/>
    <property type="molecule type" value="Genomic_DNA"/>
</dbReference>
<dbReference type="InterPro" id="IPR029063">
    <property type="entry name" value="SAM-dependent_MTases_sf"/>
</dbReference>
<keyword evidence="2" id="KW-0489">Methyltransferase</keyword>
<dbReference type="Pfam" id="PF08241">
    <property type="entry name" value="Methyltransf_11"/>
    <property type="match status" value="1"/>
</dbReference>
<reference evidence="2" key="1">
    <citation type="submission" date="2019-12" db="EMBL/GenBank/DDBJ databases">
        <title>Genome sequence of Babesia ovis.</title>
        <authorList>
            <person name="Yamagishi J."/>
            <person name="Sevinc F."/>
            <person name="Xuan X."/>
        </authorList>
    </citation>
    <scope>NUCLEOTIDE SEQUENCE</scope>
    <source>
        <strain evidence="2">Selcuk</strain>
    </source>
</reference>
<comment type="caution">
    <text evidence="2">The sequence shown here is derived from an EMBL/GenBank/DDBJ whole genome shotgun (WGS) entry which is preliminary data.</text>
</comment>
<dbReference type="CDD" id="cd02440">
    <property type="entry name" value="AdoMet_MTases"/>
    <property type="match status" value="1"/>
</dbReference>
<dbReference type="OrthoDB" id="416496at2759"/>
<feature type="domain" description="Methyltransferase type 11" evidence="1">
    <location>
        <begin position="89"/>
        <end position="184"/>
    </location>
</feature>
<dbReference type="SUPFAM" id="SSF53335">
    <property type="entry name" value="S-adenosyl-L-methionine-dependent methyltransferases"/>
    <property type="match status" value="1"/>
</dbReference>
<dbReference type="InterPro" id="IPR013216">
    <property type="entry name" value="Methyltransf_11"/>
</dbReference>
<keyword evidence="3" id="KW-1185">Reference proteome</keyword>
<organism evidence="2 3">
    <name type="scientific">Babesia ovis</name>
    <dbReference type="NCBI Taxonomy" id="5869"/>
    <lineage>
        <taxon>Eukaryota</taxon>
        <taxon>Sar</taxon>
        <taxon>Alveolata</taxon>
        <taxon>Apicomplexa</taxon>
        <taxon>Aconoidasida</taxon>
        <taxon>Piroplasmida</taxon>
        <taxon>Babesiidae</taxon>
        <taxon>Babesia</taxon>
    </lineage>
</organism>
<dbReference type="GO" id="GO:0032259">
    <property type="term" value="P:methylation"/>
    <property type="evidence" value="ECO:0007669"/>
    <property type="project" value="UniProtKB-KW"/>
</dbReference>
<proteinExistence type="predicted"/>
<gene>
    <name evidence="2" type="ORF">BaOVIS_029210</name>
</gene>
<evidence type="ECO:0000313" key="2">
    <source>
        <dbReference type="EMBL" id="GFE55517.1"/>
    </source>
</evidence>
<keyword evidence="2" id="KW-0808">Transferase</keyword>
<dbReference type="InterPro" id="IPR052356">
    <property type="entry name" value="Thiol_S-MT"/>
</dbReference>
<dbReference type="AlphaFoldDB" id="A0A9W5TEJ9"/>
<dbReference type="Proteomes" id="UP001057455">
    <property type="component" value="Unassembled WGS sequence"/>
</dbReference>
<sequence>MAISEVFTFRRVCASFVAANGLFMYIQYRKLVLCRPEYRDDGPPAENHRIAIFDNIAPTYDLTYNGLHTKLGITAAKAKMLERAKGHVLDLAAGTLENHKLYKDIDSLTAVDRSIVMCLEMKRKIESAKPGYPVTVICGDASNLPFDDESFSTVVTTHGLCSVENPEKCLDEIARVMKQSGRYFALERGQVYYKPLRTLLHWLKLYPNPAMAWKYGYYENRDPLGLVQGCAGLELLDSAVFGYGMNYSIMARRKRAEKVSEFTNDPRIRRDAKVIYRYVPDAT</sequence>
<dbReference type="Gene3D" id="3.40.50.150">
    <property type="entry name" value="Vaccinia Virus protein VP39"/>
    <property type="match status" value="1"/>
</dbReference>
<evidence type="ECO:0000259" key="1">
    <source>
        <dbReference type="Pfam" id="PF08241"/>
    </source>
</evidence>
<dbReference type="GO" id="GO:0008757">
    <property type="term" value="F:S-adenosylmethionine-dependent methyltransferase activity"/>
    <property type="evidence" value="ECO:0007669"/>
    <property type="project" value="InterPro"/>
</dbReference>
<accession>A0A9W5TEJ9</accession>
<dbReference type="PANTHER" id="PTHR45036:SF1">
    <property type="entry name" value="METHYLTRANSFERASE LIKE 7A"/>
    <property type="match status" value="1"/>
</dbReference>
<name>A0A9W5TEJ9_BABOV</name>
<protein>
    <submittedName>
        <fullName evidence="2">Methyltransferase domain-containing protein</fullName>
    </submittedName>
</protein>
<dbReference type="PANTHER" id="PTHR45036">
    <property type="entry name" value="METHYLTRANSFERASE LIKE 7B"/>
    <property type="match status" value="1"/>
</dbReference>
<evidence type="ECO:0000313" key="3">
    <source>
        <dbReference type="Proteomes" id="UP001057455"/>
    </source>
</evidence>